<accession>A0A6A3ARK4</accession>
<dbReference type="Proteomes" id="UP000436088">
    <property type="component" value="Unassembled WGS sequence"/>
</dbReference>
<comment type="caution">
    <text evidence="2">The sequence shown here is derived from an EMBL/GenBank/DDBJ whole genome shotgun (WGS) entry which is preliminary data.</text>
</comment>
<sequence length="176" mass="19365">MSSRRAMREIACVMHVPTRWASEAIRPRASDRGHSSELCEGIRGQEESREEQEECMATYKVARSAWRPTRSPGVHGDLCWEAATPVNATAPGGRWSVVSPSMEWSRARGSNLTSNSPFGDVDMPIDEGDVVVDRNGDYIIIQVGKVIKVDYNTTAGERDGNLGNVENVNPNVGDYL</sequence>
<name>A0A6A3ARK4_HIBSY</name>
<protein>
    <submittedName>
        <fullName evidence="2">Uncharacterized protein</fullName>
    </submittedName>
</protein>
<evidence type="ECO:0000313" key="2">
    <source>
        <dbReference type="EMBL" id="KAE8706007.1"/>
    </source>
</evidence>
<keyword evidence="3" id="KW-1185">Reference proteome</keyword>
<evidence type="ECO:0000313" key="3">
    <source>
        <dbReference type="Proteomes" id="UP000436088"/>
    </source>
</evidence>
<evidence type="ECO:0000256" key="1">
    <source>
        <dbReference type="SAM" id="MobiDB-lite"/>
    </source>
</evidence>
<dbReference type="EMBL" id="VEPZ02000975">
    <property type="protein sequence ID" value="KAE8706007.1"/>
    <property type="molecule type" value="Genomic_DNA"/>
</dbReference>
<proteinExistence type="predicted"/>
<reference evidence="2" key="1">
    <citation type="submission" date="2019-09" db="EMBL/GenBank/DDBJ databases">
        <title>Draft genome information of white flower Hibiscus syriacus.</title>
        <authorList>
            <person name="Kim Y.-M."/>
        </authorList>
    </citation>
    <scope>NUCLEOTIDE SEQUENCE [LARGE SCALE GENOMIC DNA]</scope>
    <source>
        <strain evidence="2">YM2019G1</strain>
    </source>
</reference>
<organism evidence="2 3">
    <name type="scientific">Hibiscus syriacus</name>
    <name type="common">Rose of Sharon</name>
    <dbReference type="NCBI Taxonomy" id="106335"/>
    <lineage>
        <taxon>Eukaryota</taxon>
        <taxon>Viridiplantae</taxon>
        <taxon>Streptophyta</taxon>
        <taxon>Embryophyta</taxon>
        <taxon>Tracheophyta</taxon>
        <taxon>Spermatophyta</taxon>
        <taxon>Magnoliopsida</taxon>
        <taxon>eudicotyledons</taxon>
        <taxon>Gunneridae</taxon>
        <taxon>Pentapetalae</taxon>
        <taxon>rosids</taxon>
        <taxon>malvids</taxon>
        <taxon>Malvales</taxon>
        <taxon>Malvaceae</taxon>
        <taxon>Malvoideae</taxon>
        <taxon>Hibiscus</taxon>
    </lineage>
</organism>
<feature type="compositionally biased region" description="Basic and acidic residues" evidence="1">
    <location>
        <begin position="27"/>
        <end position="37"/>
    </location>
</feature>
<dbReference type="AlphaFoldDB" id="A0A6A3ARK4"/>
<gene>
    <name evidence="2" type="ORF">F3Y22_tig00110410pilonHSYRG00058</name>
</gene>
<feature type="region of interest" description="Disordered" evidence="1">
    <location>
        <begin position="27"/>
        <end position="51"/>
    </location>
</feature>